<dbReference type="SUPFAM" id="SSF53098">
    <property type="entry name" value="Ribonuclease H-like"/>
    <property type="match status" value="1"/>
</dbReference>
<reference evidence="7 8" key="1">
    <citation type="submission" date="2017-07" db="EMBL/GenBank/DDBJ databases">
        <title>Flavobacterium cyanobacteriorum sp. nov., isolated from cyanobacterial aggregates in a eutrophic lake.</title>
        <authorList>
            <person name="Cai H."/>
        </authorList>
    </citation>
    <scope>NUCLEOTIDE SEQUENCE [LARGE SCALE GENOMIC DNA]</scope>
    <source>
        <strain evidence="7 8">TH021</strain>
    </source>
</reference>
<comment type="caution">
    <text evidence="7">The sequence shown here is derived from an EMBL/GenBank/DDBJ whole genome shotgun (WGS) entry which is preliminary data.</text>
</comment>
<dbReference type="GO" id="GO:0016788">
    <property type="term" value="F:hydrolase activity, acting on ester bonds"/>
    <property type="evidence" value="ECO:0007669"/>
    <property type="project" value="UniProtKB-UniRule"/>
</dbReference>
<dbReference type="NCBIfam" id="TIGR00250">
    <property type="entry name" value="RNAse_H_YqgF"/>
    <property type="match status" value="1"/>
</dbReference>
<dbReference type="InterPro" id="IPR005227">
    <property type="entry name" value="YqgF"/>
</dbReference>
<keyword evidence="3 5" id="KW-0540">Nuclease</keyword>
<dbReference type="EMBL" id="NOXV01000292">
    <property type="protein sequence ID" value="OYQ34679.1"/>
    <property type="molecule type" value="Genomic_DNA"/>
</dbReference>
<evidence type="ECO:0000256" key="5">
    <source>
        <dbReference type="HAMAP-Rule" id="MF_00651"/>
    </source>
</evidence>
<gene>
    <name evidence="7" type="ORF">CHU92_11645</name>
</gene>
<comment type="similarity">
    <text evidence="5">Belongs to the YqgF HJR family.</text>
</comment>
<dbReference type="InterPro" id="IPR037027">
    <property type="entry name" value="YqgF/RNaseH-like_dom_sf"/>
</dbReference>
<keyword evidence="4 5" id="KW-0378">Hydrolase</keyword>
<dbReference type="InterPro" id="IPR012337">
    <property type="entry name" value="RNaseH-like_sf"/>
</dbReference>
<dbReference type="PANTHER" id="PTHR33317:SF4">
    <property type="entry name" value="POLYNUCLEOTIDYL TRANSFERASE, RIBONUCLEASE H-LIKE SUPERFAMILY PROTEIN"/>
    <property type="match status" value="1"/>
</dbReference>
<dbReference type="CDD" id="cd16964">
    <property type="entry name" value="YqgF"/>
    <property type="match status" value="1"/>
</dbReference>
<sequence>MGNFFSKSGSHPSFGGAGGGRILAIDYGIKRTGIAVSDELQIIASGLTTIPSETVLDFLEDYFKKERVEKVIIGEPKQMNNEPSESAPLINAFVEKFKTMFPEMPVDRVDERFTSKMAFQAMIDSGLSKKKRQNKALIDEISATIMLRDYLSRNKIA</sequence>
<evidence type="ECO:0000259" key="6">
    <source>
        <dbReference type="SMART" id="SM00732"/>
    </source>
</evidence>
<dbReference type="HAMAP" id="MF_00651">
    <property type="entry name" value="Nuclease_YqgF"/>
    <property type="match status" value="1"/>
</dbReference>
<dbReference type="SMART" id="SM00732">
    <property type="entry name" value="YqgFc"/>
    <property type="match status" value="1"/>
</dbReference>
<feature type="domain" description="YqgF/RNase H-like" evidence="6">
    <location>
        <begin position="20"/>
        <end position="118"/>
    </location>
</feature>
<dbReference type="GO" id="GO:0000967">
    <property type="term" value="P:rRNA 5'-end processing"/>
    <property type="evidence" value="ECO:0007669"/>
    <property type="project" value="UniProtKB-UniRule"/>
</dbReference>
<dbReference type="Gene3D" id="3.30.420.140">
    <property type="entry name" value="YqgF/RNase H-like domain"/>
    <property type="match status" value="1"/>
</dbReference>
<keyword evidence="1 5" id="KW-0963">Cytoplasm</keyword>
<evidence type="ECO:0000313" key="7">
    <source>
        <dbReference type="EMBL" id="OYQ34679.1"/>
    </source>
</evidence>
<dbReference type="GO" id="GO:0005829">
    <property type="term" value="C:cytosol"/>
    <property type="evidence" value="ECO:0007669"/>
    <property type="project" value="TreeGrafter"/>
</dbReference>
<dbReference type="OrthoDB" id="9796140at2"/>
<dbReference type="PANTHER" id="PTHR33317">
    <property type="entry name" value="POLYNUCLEOTIDYL TRANSFERASE, RIBONUCLEASE H-LIKE SUPERFAMILY PROTEIN"/>
    <property type="match status" value="1"/>
</dbReference>
<name>A0A255YZT2_9FLAO</name>
<organism evidence="7 8">
    <name type="scientific">Flavobacterium cyanobacteriorum</name>
    <dbReference type="NCBI Taxonomy" id="2022802"/>
    <lineage>
        <taxon>Bacteria</taxon>
        <taxon>Pseudomonadati</taxon>
        <taxon>Bacteroidota</taxon>
        <taxon>Flavobacteriia</taxon>
        <taxon>Flavobacteriales</taxon>
        <taxon>Flavobacteriaceae</taxon>
        <taxon>Flavobacterium</taxon>
    </lineage>
</organism>
<comment type="subcellular location">
    <subcellularLocation>
        <location evidence="5">Cytoplasm</location>
    </subcellularLocation>
</comment>
<evidence type="ECO:0000256" key="4">
    <source>
        <dbReference type="ARBA" id="ARBA00022801"/>
    </source>
</evidence>
<dbReference type="EC" id="3.1.-.-" evidence="5"/>
<comment type="function">
    <text evidence="5">Could be a nuclease involved in processing of the 5'-end of pre-16S rRNA.</text>
</comment>
<evidence type="ECO:0000256" key="2">
    <source>
        <dbReference type="ARBA" id="ARBA00022517"/>
    </source>
</evidence>
<keyword evidence="8" id="KW-1185">Reference proteome</keyword>
<dbReference type="Proteomes" id="UP000216605">
    <property type="component" value="Unassembled WGS sequence"/>
</dbReference>
<dbReference type="AlphaFoldDB" id="A0A255YZT2"/>
<dbReference type="GO" id="GO:0004518">
    <property type="term" value="F:nuclease activity"/>
    <property type="evidence" value="ECO:0007669"/>
    <property type="project" value="UniProtKB-KW"/>
</dbReference>
<accession>A0A255YZT2</accession>
<proteinExistence type="inferred from homology"/>
<evidence type="ECO:0000313" key="8">
    <source>
        <dbReference type="Proteomes" id="UP000216605"/>
    </source>
</evidence>
<evidence type="ECO:0000256" key="1">
    <source>
        <dbReference type="ARBA" id="ARBA00022490"/>
    </source>
</evidence>
<dbReference type="RefSeq" id="WP_094415754.1">
    <property type="nucleotide sequence ID" value="NZ_NOXV01000292.1"/>
</dbReference>
<keyword evidence="2 5" id="KW-0690">Ribosome biogenesis</keyword>
<dbReference type="Pfam" id="PF03652">
    <property type="entry name" value="RuvX"/>
    <property type="match status" value="1"/>
</dbReference>
<dbReference type="InterPro" id="IPR006641">
    <property type="entry name" value="YqgF/RNaseH-like_dom"/>
</dbReference>
<evidence type="ECO:0000256" key="3">
    <source>
        <dbReference type="ARBA" id="ARBA00022722"/>
    </source>
</evidence>
<protein>
    <recommendedName>
        <fullName evidence="5">Putative pre-16S rRNA nuclease</fullName>
        <ecNumber evidence="5">3.1.-.-</ecNumber>
    </recommendedName>
</protein>